<evidence type="ECO:0000256" key="10">
    <source>
        <dbReference type="PROSITE-ProRule" id="PRU10072"/>
    </source>
</evidence>
<dbReference type="InterPro" id="IPR024567">
    <property type="entry name" value="RNase_HII/HIII_dom"/>
</dbReference>
<feature type="binding site" evidence="9">
    <location>
        <position position="273"/>
    </location>
    <ligand>
        <name>a divalent metal cation</name>
        <dbReference type="ChEBI" id="CHEBI:60240"/>
    </ligand>
</feature>
<evidence type="ECO:0000259" key="14">
    <source>
        <dbReference type="PROSITE" id="PS51975"/>
    </source>
</evidence>
<dbReference type="AlphaFoldDB" id="A0A7S1TPP4"/>
<sequence>MAPGRKRKAPGAGAMLRFMGKDSAAENENPPAPDLDLDGLNLAELKERCKATGLPVSGRKADLKARILAKLEDGTAEASASAAAAPSSKRPRRAKSKIAVAASSQATTDKEESESSPSQDDDAVELSGCLPKHREQTVRGEGMSLVMGVDEAGRGPLAGPVVTAACAMPVDISIPGINDSKQTTEEQREALYDLIVATPGVRWAVAVIDARRIDEINILKATMEGMAKCCAAIMEKKDASRPADASRSGCYVVTGSCGEAEPFRKASCYALIDGNRVPQALPCRGEALVKGDGREYIIGAASILAKVTRDRLMVQYAGMYPEYDLQQHKGYPTAGHMAAIHKHGPCPIHRRTFAPLKHMDLPNDPVKKLNPFLIAKQNGKKKSSTSKKAASVAAPKVDTTSDVAGDVDAKVSPMPRTTAASAPAAGGGAELVSLDGVDPAWRAALEDETSKKYFRDLMSFLAAEYQSRTIFPPREKVFNALRLCPLQETKVVILGQDPYHQPGQAHGLSFSVEGNIQKPPSLRNIFKELRADTGARTPNHGNLEHWASQGVLLLNTCLTVRKANANSHQRRGWESFTDAVIRKVSEERDGVVFLLWGKPAQTKASLIDVARHHIIKTSHPSPLSATRPTKTCPAFIGSKCFSQANAFLEQGGGEPINWEIP</sequence>
<dbReference type="InterPro" id="IPR036361">
    <property type="entry name" value="SAP_dom_sf"/>
</dbReference>
<dbReference type="HAMAP" id="MF_00148">
    <property type="entry name" value="UDG"/>
    <property type="match status" value="1"/>
</dbReference>
<keyword evidence="9" id="KW-0479">Metal-binding</keyword>
<dbReference type="SUPFAM" id="SSF53098">
    <property type="entry name" value="Ribonuclease H-like"/>
    <property type="match status" value="1"/>
</dbReference>
<evidence type="ECO:0000256" key="6">
    <source>
        <dbReference type="ARBA" id="ARBA00022801"/>
    </source>
</evidence>
<dbReference type="GO" id="GO:0006401">
    <property type="term" value="P:RNA catabolic process"/>
    <property type="evidence" value="ECO:0007669"/>
    <property type="project" value="UniProtKB-UniRule"/>
</dbReference>
<dbReference type="InterPro" id="IPR022898">
    <property type="entry name" value="RNase_HII"/>
</dbReference>
<dbReference type="HAMAP" id="MF_00052_B">
    <property type="entry name" value="RNase_HII_B"/>
    <property type="match status" value="1"/>
</dbReference>
<keyword evidence="6 8" id="KW-0378">Hydrolase</keyword>
<dbReference type="Pfam" id="PF03167">
    <property type="entry name" value="UDG"/>
    <property type="match status" value="1"/>
</dbReference>
<feature type="domain" description="RNase H type-2" evidence="14">
    <location>
        <begin position="144"/>
        <end position="365"/>
    </location>
</feature>
<dbReference type="InterPro" id="IPR012337">
    <property type="entry name" value="RNaseH-like_sf"/>
</dbReference>
<evidence type="ECO:0000256" key="4">
    <source>
        <dbReference type="ARBA" id="ARBA00022490"/>
    </source>
</evidence>
<dbReference type="Gene3D" id="3.40.470.10">
    <property type="entry name" value="Uracil-DNA glycosylase-like domain"/>
    <property type="match status" value="1"/>
</dbReference>
<dbReference type="NCBIfam" id="TIGR00628">
    <property type="entry name" value="ung"/>
    <property type="match status" value="1"/>
</dbReference>
<feature type="compositionally biased region" description="Acidic residues" evidence="12">
    <location>
        <begin position="111"/>
        <end position="124"/>
    </location>
</feature>
<comment type="function">
    <text evidence="11">Endonuclease that specifically degrades the RNA of RNA-DNA hybrids.</text>
</comment>
<dbReference type="GO" id="GO:0003723">
    <property type="term" value="F:RNA binding"/>
    <property type="evidence" value="ECO:0007669"/>
    <property type="project" value="UniProtKB-UniRule"/>
</dbReference>
<dbReference type="Gene3D" id="1.10.720.30">
    <property type="entry name" value="SAP domain"/>
    <property type="match status" value="1"/>
</dbReference>
<dbReference type="SUPFAM" id="SSF68906">
    <property type="entry name" value="SAP domain"/>
    <property type="match status" value="1"/>
</dbReference>
<dbReference type="GO" id="GO:0005739">
    <property type="term" value="C:mitochondrion"/>
    <property type="evidence" value="ECO:0007669"/>
    <property type="project" value="UniProtKB-SubCell"/>
</dbReference>
<evidence type="ECO:0000256" key="3">
    <source>
        <dbReference type="ARBA" id="ARBA00008184"/>
    </source>
</evidence>
<dbReference type="CDD" id="cd10027">
    <property type="entry name" value="UDG-F1-like"/>
    <property type="match status" value="1"/>
</dbReference>
<evidence type="ECO:0000256" key="5">
    <source>
        <dbReference type="ARBA" id="ARBA00022763"/>
    </source>
</evidence>
<dbReference type="GO" id="GO:0004523">
    <property type="term" value="F:RNA-DNA hybrid ribonuclease activity"/>
    <property type="evidence" value="ECO:0007669"/>
    <property type="project" value="UniProtKB-UniRule"/>
</dbReference>
<dbReference type="InterPro" id="IPR005122">
    <property type="entry name" value="Uracil-DNA_glycosylase-like"/>
</dbReference>
<keyword evidence="9 11" id="KW-0255">Endonuclease</keyword>
<evidence type="ECO:0000256" key="1">
    <source>
        <dbReference type="ARBA" id="ARBA00002631"/>
    </source>
</evidence>
<dbReference type="PROSITE" id="PS50800">
    <property type="entry name" value="SAP"/>
    <property type="match status" value="1"/>
</dbReference>
<dbReference type="FunFam" id="3.40.470.10:FF:000008">
    <property type="entry name" value="Uracil-DNA glycosylase"/>
    <property type="match status" value="1"/>
</dbReference>
<feature type="region of interest" description="Disordered" evidence="12">
    <location>
        <begin position="377"/>
        <end position="397"/>
    </location>
</feature>
<keyword evidence="5 8" id="KW-0227">DNA damage</keyword>
<feature type="compositionally biased region" description="Low complexity" evidence="12">
    <location>
        <begin position="78"/>
        <end position="88"/>
    </location>
</feature>
<evidence type="ECO:0000259" key="13">
    <source>
        <dbReference type="PROSITE" id="PS50800"/>
    </source>
</evidence>
<comment type="similarity">
    <text evidence="11">Belongs to the RNase HII family.</text>
</comment>
<feature type="compositionally biased region" description="Low complexity" evidence="12">
    <location>
        <begin position="386"/>
        <end position="396"/>
    </location>
</feature>
<organism evidence="15">
    <name type="scientific">Phaeomonas parva</name>
    <dbReference type="NCBI Taxonomy" id="124430"/>
    <lineage>
        <taxon>Eukaryota</taxon>
        <taxon>Sar</taxon>
        <taxon>Stramenopiles</taxon>
        <taxon>Ochrophyta</taxon>
        <taxon>Pinguiophyceae</taxon>
        <taxon>Pinguiochrysidales</taxon>
        <taxon>Pinguiochrysidaceae</taxon>
        <taxon>Phaeomonas</taxon>
    </lineage>
</organism>
<dbReference type="Gene3D" id="3.30.420.10">
    <property type="entry name" value="Ribonuclease H-like superfamily/Ribonuclease H"/>
    <property type="match status" value="1"/>
</dbReference>
<dbReference type="SMART" id="SM00986">
    <property type="entry name" value="UDG"/>
    <property type="match status" value="1"/>
</dbReference>
<dbReference type="GO" id="GO:0097510">
    <property type="term" value="P:base-excision repair, AP site formation via deaminated base removal"/>
    <property type="evidence" value="ECO:0007669"/>
    <property type="project" value="TreeGrafter"/>
</dbReference>
<dbReference type="GO" id="GO:0004844">
    <property type="term" value="F:uracil DNA N-glycosylase activity"/>
    <property type="evidence" value="ECO:0007669"/>
    <property type="project" value="UniProtKB-UniRule"/>
</dbReference>
<dbReference type="PROSITE" id="PS00130">
    <property type="entry name" value="U_DNA_GLYCOSYLASE"/>
    <property type="match status" value="1"/>
</dbReference>
<dbReference type="SUPFAM" id="SSF52141">
    <property type="entry name" value="Uracil-DNA glycosylase-like"/>
    <property type="match status" value="1"/>
</dbReference>
<dbReference type="EC" id="3.2.2.27" evidence="8"/>
<dbReference type="InterPro" id="IPR002043">
    <property type="entry name" value="UDG_fam1"/>
</dbReference>
<keyword evidence="9 11" id="KW-0540">Nuclease</keyword>
<evidence type="ECO:0000256" key="2">
    <source>
        <dbReference type="ARBA" id="ARBA00004496"/>
    </source>
</evidence>
<evidence type="ECO:0000256" key="11">
    <source>
        <dbReference type="RuleBase" id="RU003515"/>
    </source>
</evidence>
<dbReference type="SMART" id="SM00513">
    <property type="entry name" value="SAP"/>
    <property type="match status" value="1"/>
</dbReference>
<dbReference type="Pfam" id="PF01351">
    <property type="entry name" value="RNase_HII"/>
    <property type="match status" value="2"/>
</dbReference>
<dbReference type="GO" id="GO:0005634">
    <property type="term" value="C:nucleus"/>
    <property type="evidence" value="ECO:0007669"/>
    <property type="project" value="UniProtKB-SubCell"/>
</dbReference>
<dbReference type="EMBL" id="HBGJ01001519">
    <property type="protein sequence ID" value="CAD9242676.1"/>
    <property type="molecule type" value="Transcribed_RNA"/>
</dbReference>
<reference evidence="15" key="1">
    <citation type="submission" date="2021-01" db="EMBL/GenBank/DDBJ databases">
        <authorList>
            <person name="Corre E."/>
            <person name="Pelletier E."/>
            <person name="Niang G."/>
            <person name="Scheremetjew M."/>
            <person name="Finn R."/>
            <person name="Kale V."/>
            <person name="Holt S."/>
            <person name="Cochrane G."/>
            <person name="Meng A."/>
            <person name="Brown T."/>
            <person name="Cohen L."/>
        </authorList>
    </citation>
    <scope>NUCLEOTIDE SEQUENCE</scope>
    <source>
        <strain evidence="15">CCMP2877</strain>
    </source>
</reference>
<dbReference type="NCBIfam" id="NF003592">
    <property type="entry name" value="PRK05254.1-5"/>
    <property type="match status" value="1"/>
</dbReference>
<protein>
    <recommendedName>
        <fullName evidence="8">Uracil-DNA glycosylase</fullName>
        <shortName evidence="8">UDG</shortName>
        <ecNumber evidence="8">3.2.2.27</ecNumber>
    </recommendedName>
</protein>
<dbReference type="NCBIfam" id="NF000595">
    <property type="entry name" value="PRK00015.1-3"/>
    <property type="match status" value="1"/>
</dbReference>
<dbReference type="PANTHER" id="PTHR11264:SF0">
    <property type="entry name" value="URACIL-DNA GLYCOSYLASE"/>
    <property type="match status" value="1"/>
</dbReference>
<feature type="binding site" evidence="9">
    <location>
        <position position="150"/>
    </location>
    <ligand>
        <name>a divalent metal cation</name>
        <dbReference type="ChEBI" id="CHEBI:60240"/>
    </ligand>
</feature>
<dbReference type="InterPro" id="IPR018085">
    <property type="entry name" value="Ura-DNA_Glyclase_AS"/>
</dbReference>
<gene>
    <name evidence="15" type="ORF">PPAR1163_LOCUS1020</name>
</gene>
<dbReference type="CDD" id="cd07182">
    <property type="entry name" value="RNase_HII_bacteria_HII_like"/>
    <property type="match status" value="1"/>
</dbReference>
<comment type="subcellular location">
    <subcellularLocation>
        <location evidence="2">Cytoplasm</location>
    </subcellularLocation>
    <subcellularLocation>
        <location evidence="8">Mitochondrion</location>
    </subcellularLocation>
    <subcellularLocation>
        <location evidence="8">Nucleus</location>
    </subcellularLocation>
</comment>
<evidence type="ECO:0000256" key="9">
    <source>
        <dbReference type="PROSITE-ProRule" id="PRU01319"/>
    </source>
</evidence>
<comment type="function">
    <text evidence="1 8">Excises uracil residues from the DNA which can arise as a result of misincorporation of dUMP residues by DNA polymerase or due to deamination of cytosine.</text>
</comment>
<feature type="binding site" evidence="9">
    <location>
        <position position="151"/>
    </location>
    <ligand>
        <name>a divalent metal cation</name>
        <dbReference type="ChEBI" id="CHEBI:60240"/>
    </ligand>
</feature>
<dbReference type="NCBIfam" id="NF003589">
    <property type="entry name" value="PRK05254.1-2"/>
    <property type="match status" value="1"/>
</dbReference>
<keyword evidence="7 8" id="KW-0234">DNA repair</keyword>
<evidence type="ECO:0000256" key="8">
    <source>
        <dbReference type="HAMAP-Rule" id="MF_03166"/>
    </source>
</evidence>
<dbReference type="Pfam" id="PF02037">
    <property type="entry name" value="SAP"/>
    <property type="match status" value="1"/>
</dbReference>
<feature type="active site" description="Proton acceptor" evidence="8 10">
    <location>
        <position position="497"/>
    </location>
</feature>
<dbReference type="SMART" id="SM00987">
    <property type="entry name" value="UreE_C"/>
    <property type="match status" value="1"/>
</dbReference>
<dbReference type="PANTHER" id="PTHR11264">
    <property type="entry name" value="URACIL-DNA GLYCOSYLASE"/>
    <property type="match status" value="1"/>
</dbReference>
<dbReference type="GO" id="GO:0046872">
    <property type="term" value="F:metal ion binding"/>
    <property type="evidence" value="ECO:0007669"/>
    <property type="project" value="UniProtKB-KW"/>
</dbReference>
<keyword evidence="8" id="KW-0496">Mitochondrion</keyword>
<dbReference type="InterPro" id="IPR036895">
    <property type="entry name" value="Uracil-DNA_glycosylase-like_sf"/>
</dbReference>
<accession>A0A7S1TPP4</accession>
<dbReference type="InterPro" id="IPR003034">
    <property type="entry name" value="SAP_dom"/>
</dbReference>
<comment type="similarity">
    <text evidence="3 8">Belongs to the uracil-DNA glycosylase (UDG) superfamily. UNG family.</text>
</comment>
<proteinExistence type="inferred from homology"/>
<dbReference type="NCBIfam" id="NF003591">
    <property type="entry name" value="PRK05254.1-4"/>
    <property type="match status" value="1"/>
</dbReference>
<feature type="region of interest" description="Disordered" evidence="12">
    <location>
        <begin position="74"/>
        <end position="125"/>
    </location>
</feature>
<comment type="catalytic activity">
    <reaction evidence="8">
        <text>Hydrolyzes single-stranded DNA or mismatched double-stranded DNA and polynucleotides, releasing free uracil.</text>
        <dbReference type="EC" id="3.2.2.27"/>
    </reaction>
</comment>
<feature type="domain" description="SAP" evidence="13">
    <location>
        <begin position="37"/>
        <end position="71"/>
    </location>
</feature>
<dbReference type="NCBIfam" id="NF003588">
    <property type="entry name" value="PRK05254.1-1"/>
    <property type="match status" value="1"/>
</dbReference>
<keyword evidence="4" id="KW-0963">Cytoplasm</keyword>
<evidence type="ECO:0000256" key="7">
    <source>
        <dbReference type="ARBA" id="ARBA00023204"/>
    </source>
</evidence>
<evidence type="ECO:0000256" key="12">
    <source>
        <dbReference type="SAM" id="MobiDB-lite"/>
    </source>
</evidence>
<dbReference type="InterPro" id="IPR036397">
    <property type="entry name" value="RNaseH_sf"/>
</dbReference>
<evidence type="ECO:0000313" key="15">
    <source>
        <dbReference type="EMBL" id="CAD9242676.1"/>
    </source>
</evidence>
<name>A0A7S1TPP4_9STRA</name>
<dbReference type="PROSITE" id="PS51975">
    <property type="entry name" value="RNASE_H_2"/>
    <property type="match status" value="1"/>
</dbReference>
<comment type="cofactor">
    <cofactor evidence="9">
        <name>Mn(2+)</name>
        <dbReference type="ChEBI" id="CHEBI:29035"/>
    </cofactor>
    <cofactor evidence="9">
        <name>Mg(2+)</name>
        <dbReference type="ChEBI" id="CHEBI:18420"/>
    </cofactor>
    <text evidence="9">Manganese or magnesium. Binds 1 divalent metal ion per monomer in the absence of substrate. May bind a second metal ion after substrate binding.</text>
</comment>
<keyword evidence="8" id="KW-0539">Nucleus</keyword>
<comment type="catalytic activity">
    <reaction evidence="9 11">
        <text>Endonucleolytic cleavage to 5'-phosphomonoester.</text>
        <dbReference type="EC" id="3.1.26.4"/>
    </reaction>
</comment>